<dbReference type="RefSeq" id="WP_134357542.1">
    <property type="nucleotide sequence ID" value="NZ_CP038033.1"/>
</dbReference>
<dbReference type="Proteomes" id="UP000294325">
    <property type="component" value="Chromosome"/>
</dbReference>
<gene>
    <name evidence="2" type="ORF">E3U44_07400</name>
</gene>
<sequence length="178" mass="19491">MKKLGCYLGFFAALAVGLVHADFLDWNTNQDGVVNEIEYKYGFEADGVFEKWGSHSDGFVDGDEFGSRLYNISDADNDDRLRVSALGDAIDGTFSKEGASLSMGRLNPHGDDTISPDAFGQIANNTGLYPLLDHRKDHVIEPHELENSLFKIAKGDGRGALDKDAFLCNLIPSFLVLD</sequence>
<dbReference type="InterPro" id="IPR011992">
    <property type="entry name" value="EF-hand-dom_pair"/>
</dbReference>
<protein>
    <recommendedName>
        <fullName evidence="4">EF-hand domain-containing protein</fullName>
    </recommendedName>
</protein>
<dbReference type="AlphaFoldDB" id="A0A4P7BYU4"/>
<evidence type="ECO:0000256" key="1">
    <source>
        <dbReference type="SAM" id="SignalP"/>
    </source>
</evidence>
<evidence type="ECO:0000313" key="3">
    <source>
        <dbReference type="Proteomes" id="UP000294325"/>
    </source>
</evidence>
<dbReference type="SUPFAM" id="SSF47473">
    <property type="entry name" value="EF-hand"/>
    <property type="match status" value="1"/>
</dbReference>
<dbReference type="EMBL" id="CP038033">
    <property type="protein sequence ID" value="QBQ54354.1"/>
    <property type="molecule type" value="Genomic_DNA"/>
</dbReference>
<keyword evidence="3" id="KW-1185">Reference proteome</keyword>
<evidence type="ECO:0000313" key="2">
    <source>
        <dbReference type="EMBL" id="QBQ54354.1"/>
    </source>
</evidence>
<organism evidence="2 3">
    <name type="scientific">Nitrosococcus wardiae</name>
    <dbReference type="NCBI Taxonomy" id="1814290"/>
    <lineage>
        <taxon>Bacteria</taxon>
        <taxon>Pseudomonadati</taxon>
        <taxon>Pseudomonadota</taxon>
        <taxon>Gammaproteobacteria</taxon>
        <taxon>Chromatiales</taxon>
        <taxon>Chromatiaceae</taxon>
        <taxon>Nitrosococcus</taxon>
    </lineage>
</organism>
<reference evidence="2 3" key="1">
    <citation type="submission" date="2019-03" db="EMBL/GenBank/DDBJ databases">
        <title>The genome sequence of Nitrosococcus wardiae strain D1FHST reveals the archetypal metabolic capacity of ammonia-oxidizing Gammaproteobacteria.</title>
        <authorList>
            <person name="Wang L."/>
            <person name="Lim C.K."/>
            <person name="Hanson T.E."/>
            <person name="Dang H."/>
            <person name="Klotz M.G."/>
        </authorList>
    </citation>
    <scope>NUCLEOTIDE SEQUENCE [LARGE SCALE GENOMIC DNA]</scope>
    <source>
        <strain evidence="2 3">D1FHS</strain>
    </source>
</reference>
<name>A0A4P7BYU4_9GAMM</name>
<dbReference type="Gene3D" id="1.10.238.10">
    <property type="entry name" value="EF-hand"/>
    <property type="match status" value="1"/>
</dbReference>
<accession>A0A4P7BYU4</accession>
<keyword evidence="1" id="KW-0732">Signal</keyword>
<feature type="signal peptide" evidence="1">
    <location>
        <begin position="1"/>
        <end position="21"/>
    </location>
</feature>
<feature type="chain" id="PRO_5020302416" description="EF-hand domain-containing protein" evidence="1">
    <location>
        <begin position="22"/>
        <end position="178"/>
    </location>
</feature>
<evidence type="ECO:0008006" key="4">
    <source>
        <dbReference type="Google" id="ProtNLM"/>
    </source>
</evidence>
<dbReference type="KEGG" id="nwr:E3U44_07400"/>
<proteinExistence type="predicted"/>